<sequence>MQRPQAAPHGPSKALLVGLLVFAAILLLALPLLSSREHSPQGPANGLESNVSDVCLVQVSNYRVGDDHLADASMYAWSFYALRHGYHYVRVIETEAGSKPDENWQEQKCSISWCKGAAVQRLLPQCKLLALLDIDVIMVDWGTPLEDLLHMWNFTGELNHSSLILQPLDPDLPFNWVELEDPKGTETGKTRLLAANTGFMVFRNSPETQAIVERWLRCPDDVPECDGSRHYWPCDQGAWNTYIRPTLHPGQLVLVPCAEANGFPDAPSSHSGGTCMGGQYLSHYWIEKFRLQELLDATFHENAKEAVLGYLRREGDLRILQ</sequence>
<dbReference type="PANTHER" id="PTHR31306:SF3">
    <property type="entry name" value="NUCLEOTIDE-DIPHOSPHO-SUGAR TRANSFERASE DOMAIN-CONTAINING PROTEIN"/>
    <property type="match status" value="1"/>
</dbReference>
<evidence type="ECO:0000256" key="3">
    <source>
        <dbReference type="SAM" id="SignalP"/>
    </source>
</evidence>
<evidence type="ECO:0000313" key="4">
    <source>
        <dbReference type="EMBL" id="EFN58525.1"/>
    </source>
</evidence>
<dbReference type="RefSeq" id="XP_005850627.1">
    <property type="nucleotide sequence ID" value="XM_005850565.1"/>
</dbReference>
<dbReference type="AlphaFoldDB" id="E1Z5S6"/>
<reference evidence="4 5" key="1">
    <citation type="journal article" date="2010" name="Plant Cell">
        <title>The Chlorella variabilis NC64A genome reveals adaptation to photosymbiosis, coevolution with viruses, and cryptic sex.</title>
        <authorList>
            <person name="Blanc G."/>
            <person name="Duncan G."/>
            <person name="Agarkova I."/>
            <person name="Borodovsky M."/>
            <person name="Gurnon J."/>
            <person name="Kuo A."/>
            <person name="Lindquist E."/>
            <person name="Lucas S."/>
            <person name="Pangilinan J."/>
            <person name="Polle J."/>
            <person name="Salamov A."/>
            <person name="Terry A."/>
            <person name="Yamada T."/>
            <person name="Dunigan D.D."/>
            <person name="Grigoriev I.V."/>
            <person name="Claverie J.M."/>
            <person name="Van Etten J.L."/>
        </authorList>
    </citation>
    <scope>NUCLEOTIDE SEQUENCE [LARGE SCALE GENOMIC DNA]</scope>
    <source>
        <strain evidence="4 5">NC64A</strain>
    </source>
</reference>
<dbReference type="GeneID" id="17358239"/>
<dbReference type="PANTHER" id="PTHR31306">
    <property type="entry name" value="ALPHA-1,6-MANNOSYLTRANSFERASE MNN11-RELATED"/>
    <property type="match status" value="1"/>
</dbReference>
<evidence type="ECO:0000313" key="5">
    <source>
        <dbReference type="Proteomes" id="UP000008141"/>
    </source>
</evidence>
<dbReference type="KEGG" id="cvr:CHLNCDRAFT_140605"/>
<keyword evidence="2" id="KW-0808">Transferase</keyword>
<keyword evidence="3" id="KW-0732">Signal</keyword>
<dbReference type="Proteomes" id="UP000008141">
    <property type="component" value="Unassembled WGS sequence"/>
</dbReference>
<name>E1Z5S6_CHLVA</name>
<keyword evidence="1" id="KW-0328">Glycosyltransferase</keyword>
<feature type="signal peptide" evidence="3">
    <location>
        <begin position="1"/>
        <end position="35"/>
    </location>
</feature>
<organism evidence="5">
    <name type="scientific">Chlorella variabilis</name>
    <name type="common">Green alga</name>
    <dbReference type="NCBI Taxonomy" id="554065"/>
    <lineage>
        <taxon>Eukaryota</taxon>
        <taxon>Viridiplantae</taxon>
        <taxon>Chlorophyta</taxon>
        <taxon>core chlorophytes</taxon>
        <taxon>Trebouxiophyceae</taxon>
        <taxon>Chlorellales</taxon>
        <taxon>Chlorellaceae</taxon>
        <taxon>Chlorella clade</taxon>
        <taxon>Chlorella</taxon>
    </lineage>
</organism>
<dbReference type="EMBL" id="GL433837">
    <property type="protein sequence ID" value="EFN58525.1"/>
    <property type="molecule type" value="Genomic_DNA"/>
</dbReference>
<dbReference type="InParanoid" id="E1Z5S6"/>
<dbReference type="eggNOG" id="ENOG502S9ID">
    <property type="taxonomic scope" value="Eukaryota"/>
</dbReference>
<evidence type="ECO:0000256" key="2">
    <source>
        <dbReference type="ARBA" id="ARBA00022679"/>
    </source>
</evidence>
<proteinExistence type="predicted"/>
<protein>
    <submittedName>
        <fullName evidence="4">Uncharacterized protein</fullName>
    </submittedName>
</protein>
<dbReference type="GO" id="GO:0000139">
    <property type="term" value="C:Golgi membrane"/>
    <property type="evidence" value="ECO:0007669"/>
    <property type="project" value="TreeGrafter"/>
</dbReference>
<dbReference type="GO" id="GO:0006487">
    <property type="term" value="P:protein N-linked glycosylation"/>
    <property type="evidence" value="ECO:0007669"/>
    <property type="project" value="TreeGrafter"/>
</dbReference>
<dbReference type="GO" id="GO:0016757">
    <property type="term" value="F:glycosyltransferase activity"/>
    <property type="evidence" value="ECO:0007669"/>
    <property type="project" value="UniProtKB-KW"/>
</dbReference>
<gene>
    <name evidence="4" type="ORF">CHLNCDRAFT_140605</name>
</gene>
<feature type="chain" id="PRO_5003156149" evidence="3">
    <location>
        <begin position="36"/>
        <end position="321"/>
    </location>
</feature>
<evidence type="ECO:0000256" key="1">
    <source>
        <dbReference type="ARBA" id="ARBA00022676"/>
    </source>
</evidence>
<accession>E1Z5S6</accession>
<dbReference type="OrthoDB" id="3763672at2759"/>
<dbReference type="InterPro" id="IPR008630">
    <property type="entry name" value="Glyco_trans_34"/>
</dbReference>
<keyword evidence="5" id="KW-1185">Reference proteome</keyword>